<gene>
    <name evidence="4" type="ORF">CLEI1391_LOCUS15027</name>
</gene>
<accession>A0A7S0WY27</accession>
<dbReference type="GO" id="GO:0005524">
    <property type="term" value="F:ATP binding"/>
    <property type="evidence" value="ECO:0007669"/>
    <property type="project" value="UniProtKB-KW"/>
</dbReference>
<dbReference type="EMBL" id="HBFB01026916">
    <property type="protein sequence ID" value="CAD8690420.1"/>
    <property type="molecule type" value="Transcribed_RNA"/>
</dbReference>
<feature type="domain" description="GHMP kinase C-terminal" evidence="3">
    <location>
        <begin position="91"/>
        <end position="171"/>
    </location>
</feature>
<dbReference type="InterPro" id="IPR036554">
    <property type="entry name" value="GHMP_kinase_C_sf"/>
</dbReference>
<dbReference type="SUPFAM" id="SSF55060">
    <property type="entry name" value="GHMP Kinase, C-terminal domain"/>
    <property type="match status" value="1"/>
</dbReference>
<organism evidence="4">
    <name type="scientific">Chlamydomonas leiostraca</name>
    <dbReference type="NCBI Taxonomy" id="1034604"/>
    <lineage>
        <taxon>Eukaryota</taxon>
        <taxon>Viridiplantae</taxon>
        <taxon>Chlorophyta</taxon>
        <taxon>core chlorophytes</taxon>
        <taxon>Chlorophyceae</taxon>
        <taxon>CS clade</taxon>
        <taxon>Chlamydomonadales</taxon>
        <taxon>Chlamydomonadaceae</taxon>
        <taxon>Chlamydomonas</taxon>
    </lineage>
</organism>
<proteinExistence type="predicted"/>
<evidence type="ECO:0000313" key="4">
    <source>
        <dbReference type="EMBL" id="CAD8690420.1"/>
    </source>
</evidence>
<dbReference type="Gene3D" id="3.30.70.890">
    <property type="entry name" value="GHMP kinase, C-terminal domain"/>
    <property type="match status" value="1"/>
</dbReference>
<dbReference type="PANTHER" id="PTHR10457">
    <property type="entry name" value="MEVALONATE KINASE/GALACTOKINASE"/>
    <property type="match status" value="1"/>
</dbReference>
<dbReference type="InterPro" id="IPR013750">
    <property type="entry name" value="GHMP_kinase_C_dom"/>
</dbReference>
<dbReference type="GO" id="GO:0005829">
    <property type="term" value="C:cytosol"/>
    <property type="evidence" value="ECO:0007669"/>
    <property type="project" value="TreeGrafter"/>
</dbReference>
<sequence length="206" mass="21078">MSGKGAGLAGLPGSHLANLTPSQLASGLAGQLPEELGGQEFLDAHGPHLDAVTTVDPARRYAVRTAACHPIHEHARVRAFQQLLRVPQSNEQLSLLGELMMQSHESYSACGLGSGGTDRMVALVREHMAAAARAGRPPALWGAKITGGGCGGTVCILGSASEEAEAAVAQLVADYCAATGQQGVHVFRGSSVGAVAFGHVVVRLSL</sequence>
<dbReference type="GO" id="GO:0006012">
    <property type="term" value="P:galactose metabolic process"/>
    <property type="evidence" value="ECO:0007669"/>
    <property type="project" value="TreeGrafter"/>
</dbReference>
<dbReference type="AlphaFoldDB" id="A0A7S0WY27"/>
<keyword evidence="2" id="KW-0067">ATP-binding</keyword>
<evidence type="ECO:0000259" key="3">
    <source>
        <dbReference type="Pfam" id="PF08544"/>
    </source>
</evidence>
<dbReference type="PANTHER" id="PTHR10457:SF35">
    <property type="entry name" value="L-ARABINOKINASE"/>
    <property type="match status" value="1"/>
</dbReference>
<reference evidence="4" key="1">
    <citation type="submission" date="2021-01" db="EMBL/GenBank/DDBJ databases">
        <authorList>
            <person name="Corre E."/>
            <person name="Pelletier E."/>
            <person name="Niang G."/>
            <person name="Scheremetjew M."/>
            <person name="Finn R."/>
            <person name="Kale V."/>
            <person name="Holt S."/>
            <person name="Cochrane G."/>
            <person name="Meng A."/>
            <person name="Brown T."/>
            <person name="Cohen L."/>
        </authorList>
    </citation>
    <scope>NUCLEOTIDE SEQUENCE</scope>
    <source>
        <strain evidence="4">SAG 11-49</strain>
    </source>
</reference>
<dbReference type="Pfam" id="PF08544">
    <property type="entry name" value="GHMP_kinases_C"/>
    <property type="match status" value="1"/>
</dbReference>
<evidence type="ECO:0000256" key="2">
    <source>
        <dbReference type="ARBA" id="ARBA00022840"/>
    </source>
</evidence>
<dbReference type="GO" id="GO:0004335">
    <property type="term" value="F:galactokinase activity"/>
    <property type="evidence" value="ECO:0007669"/>
    <property type="project" value="TreeGrafter"/>
</dbReference>
<protein>
    <recommendedName>
        <fullName evidence="3">GHMP kinase C-terminal domain-containing protein</fullName>
    </recommendedName>
</protein>
<name>A0A7S0WY27_9CHLO</name>
<keyword evidence="1" id="KW-0547">Nucleotide-binding</keyword>
<evidence type="ECO:0000256" key="1">
    <source>
        <dbReference type="ARBA" id="ARBA00022741"/>
    </source>
</evidence>